<keyword evidence="9" id="KW-1185">Reference proteome</keyword>
<comment type="subcellular location">
    <subcellularLocation>
        <location evidence="1">Cell membrane</location>
        <topology evidence="1">Multi-pass membrane protein</topology>
    </subcellularLocation>
</comment>
<dbReference type="GO" id="GO:0008324">
    <property type="term" value="F:monoatomic cation transmembrane transporter activity"/>
    <property type="evidence" value="ECO:0007669"/>
    <property type="project" value="InterPro"/>
</dbReference>
<dbReference type="EMBL" id="RXNV01000001">
    <property type="protein sequence ID" value="RTR34763.1"/>
    <property type="molecule type" value="Genomic_DNA"/>
</dbReference>
<keyword evidence="4 7" id="KW-0812">Transmembrane</keyword>
<sequence>MSRLSGKGWFNDLMNIHFRSVWFRAVAFTFMWWMLTAGSVNSWLVGAPVVLVATLISMVLVPPFSCSVVGSVRFVPFFIWHSLRGGADVAWRAFHPKMPIAPGLVEFPLRLPPGMSRVFMVNTVSLLPGTLSVELGANRLKVHVLDTRKNVLSELIRLEQIIAKMFNTSLQDAKGDECNEEI</sequence>
<comment type="caution">
    <text evidence="8">The sequence shown here is derived from an EMBL/GenBank/DDBJ whole genome shotgun (WGS) entry which is preliminary data.</text>
</comment>
<feature type="transmembrane region" description="Helical" evidence="7">
    <location>
        <begin position="50"/>
        <end position="75"/>
    </location>
</feature>
<dbReference type="Pfam" id="PF01899">
    <property type="entry name" value="MNHE"/>
    <property type="match status" value="1"/>
</dbReference>
<dbReference type="Proteomes" id="UP000282060">
    <property type="component" value="Unassembled WGS sequence"/>
</dbReference>
<reference evidence="8 9" key="1">
    <citation type="submission" date="2018-12" db="EMBL/GenBank/DDBJ databases">
        <authorList>
            <person name="Yu L."/>
        </authorList>
    </citation>
    <scope>NUCLEOTIDE SEQUENCE [LARGE SCALE GENOMIC DNA]</scope>
    <source>
        <strain evidence="8 9">HAW-EB5</strain>
    </source>
</reference>
<dbReference type="PANTHER" id="PTHR34584">
    <property type="entry name" value="NA(+)/H(+) ANTIPORTER SUBUNIT E1"/>
    <property type="match status" value="1"/>
</dbReference>
<evidence type="ECO:0000256" key="7">
    <source>
        <dbReference type="SAM" id="Phobius"/>
    </source>
</evidence>
<gene>
    <name evidence="8" type="ORF">EKG39_03640</name>
</gene>
<protein>
    <submittedName>
        <fullName evidence="8">Cation transporter</fullName>
    </submittedName>
</protein>
<comment type="similarity">
    <text evidence="2">Belongs to the CPA3 antiporters (TC 2.A.63) subunit E family.</text>
</comment>
<evidence type="ECO:0000256" key="4">
    <source>
        <dbReference type="ARBA" id="ARBA00022692"/>
    </source>
</evidence>
<evidence type="ECO:0000256" key="3">
    <source>
        <dbReference type="ARBA" id="ARBA00022475"/>
    </source>
</evidence>
<dbReference type="OrthoDB" id="7852837at2"/>
<proteinExistence type="inferred from homology"/>
<evidence type="ECO:0000313" key="8">
    <source>
        <dbReference type="EMBL" id="RTR34763.1"/>
    </source>
</evidence>
<name>A0A431WH03_9GAMM</name>
<evidence type="ECO:0000313" key="9">
    <source>
        <dbReference type="Proteomes" id="UP000282060"/>
    </source>
</evidence>
<evidence type="ECO:0000256" key="6">
    <source>
        <dbReference type="ARBA" id="ARBA00023136"/>
    </source>
</evidence>
<dbReference type="PANTHER" id="PTHR34584:SF1">
    <property type="entry name" value="NA(+)_H(+) ANTIPORTER SUBUNIT E1"/>
    <property type="match status" value="1"/>
</dbReference>
<dbReference type="InterPro" id="IPR002758">
    <property type="entry name" value="Cation_antiport_E"/>
</dbReference>
<evidence type="ECO:0000256" key="1">
    <source>
        <dbReference type="ARBA" id="ARBA00004651"/>
    </source>
</evidence>
<dbReference type="RefSeq" id="WP_126504299.1">
    <property type="nucleotide sequence ID" value="NZ_RXNV01000001.1"/>
</dbReference>
<accession>A0A431WH03</accession>
<evidence type="ECO:0000256" key="5">
    <source>
        <dbReference type="ARBA" id="ARBA00022989"/>
    </source>
</evidence>
<evidence type="ECO:0000256" key="2">
    <source>
        <dbReference type="ARBA" id="ARBA00006228"/>
    </source>
</evidence>
<dbReference type="GO" id="GO:0005886">
    <property type="term" value="C:plasma membrane"/>
    <property type="evidence" value="ECO:0007669"/>
    <property type="project" value="UniProtKB-SubCell"/>
</dbReference>
<dbReference type="AlphaFoldDB" id="A0A431WH03"/>
<keyword evidence="3" id="KW-1003">Cell membrane</keyword>
<feature type="transmembrane region" description="Helical" evidence="7">
    <location>
        <begin position="21"/>
        <end position="44"/>
    </location>
</feature>
<keyword evidence="5 7" id="KW-1133">Transmembrane helix</keyword>
<keyword evidence="6 7" id="KW-0472">Membrane</keyword>
<organism evidence="8 9">
    <name type="scientific">Shewanella atlantica</name>
    <dbReference type="NCBI Taxonomy" id="271099"/>
    <lineage>
        <taxon>Bacteria</taxon>
        <taxon>Pseudomonadati</taxon>
        <taxon>Pseudomonadota</taxon>
        <taxon>Gammaproteobacteria</taxon>
        <taxon>Alteromonadales</taxon>
        <taxon>Shewanellaceae</taxon>
        <taxon>Shewanella</taxon>
    </lineage>
</organism>